<evidence type="ECO:0000313" key="1">
    <source>
        <dbReference type="EMBL" id="AOR79749.1"/>
    </source>
</evidence>
<organism evidence="2 3">
    <name type="scientific">Novosphingobium resinovorum</name>
    <dbReference type="NCBI Taxonomy" id="158500"/>
    <lineage>
        <taxon>Bacteria</taxon>
        <taxon>Pseudomonadati</taxon>
        <taxon>Pseudomonadota</taxon>
        <taxon>Alphaproteobacteria</taxon>
        <taxon>Sphingomonadales</taxon>
        <taxon>Sphingomonadaceae</taxon>
        <taxon>Novosphingobium</taxon>
    </lineage>
</organism>
<dbReference type="EMBL" id="CP017076">
    <property type="protein sequence ID" value="AOR79749.1"/>
    <property type="molecule type" value="Genomic_DNA"/>
</dbReference>
<dbReference type="PATRIC" id="fig|158500.4.peg.4662"/>
<dbReference type="Proteomes" id="UP000094626">
    <property type="component" value="Plasmid pSA1"/>
</dbReference>
<dbReference type="eggNOG" id="COG1652">
    <property type="taxonomic scope" value="Bacteria"/>
</dbReference>
<reference evidence="4" key="3">
    <citation type="journal article" date="2017" name="J. Biotechnol.">
        <title>Complete genome sequence of Novosphingobium resinovorum SA1, a versatile xenobiotic-degrading bacterium capable of utilizing sulfanilic acid.</title>
        <authorList>
            <person name="Hegedus B."/>
            <person name="Kos P.B."/>
            <person name="Balint B."/>
            <person name="Maroti G."/>
            <person name="Gan H.M."/>
            <person name="Perei K."/>
            <person name="Rakhely G."/>
        </authorList>
    </citation>
    <scope>NUCLEOTIDE SEQUENCE [LARGE SCALE GENOMIC DNA]</scope>
    <source>
        <strain evidence="4">SA1</strain>
    </source>
</reference>
<keyword evidence="4" id="KW-1185">Reference proteome</keyword>
<keyword evidence="1" id="KW-0614">Plasmid</keyword>
<protein>
    <recommendedName>
        <fullName evidence="5">LysM domain-containing protein</fullName>
    </recommendedName>
</protein>
<reference evidence="1" key="2">
    <citation type="submission" date="2016-08" db="EMBL/GenBank/DDBJ databases">
        <authorList>
            <person name="Seilhamer J.J."/>
        </authorList>
    </citation>
    <scope>NUCLEOTIDE SEQUENCE [LARGE SCALE GENOMIC DNA]</scope>
    <source>
        <strain evidence="1">SA1</strain>
        <plasmid evidence="1">pSA1</plasmid>
    </source>
</reference>
<evidence type="ECO:0000313" key="3">
    <source>
        <dbReference type="Proteomes" id="UP000024329"/>
    </source>
</evidence>
<accession>A0A031JNU5</accession>
<dbReference type="AlphaFoldDB" id="A0A031JNU5"/>
<dbReference type="KEGG" id="nre:BES08_23550"/>
<evidence type="ECO:0008006" key="5">
    <source>
        <dbReference type="Google" id="ProtNLM"/>
    </source>
</evidence>
<reference evidence="2 3" key="1">
    <citation type="submission" date="2014-03" db="EMBL/GenBank/DDBJ databases">
        <title>Whole genome sequence of Novosphingobium resinovorum KF1.</title>
        <authorList>
            <person name="Gan H.M."/>
            <person name="Gan H.Y."/>
            <person name="Chew T.H."/>
            <person name="Savka M.A."/>
        </authorList>
    </citation>
    <scope>NUCLEOTIDE SEQUENCE [LARGE SCALE GENOMIC DNA]</scope>
    <source>
        <strain evidence="2 3">KF1</strain>
    </source>
</reference>
<name>A0A031JNU5_9SPHN</name>
<dbReference type="Proteomes" id="UP000024329">
    <property type="component" value="Unassembled WGS sequence"/>
</dbReference>
<sequence>MSTSQLPVLPGLTPGAEPAFGATSRYQGLPLATVTLPDGSDAAYVTRRLIPPPEAFSPAGVAEIGVSDRADLIAARAYGRAELDWRLADAAGLSDIDALAATPGSRVMVPLPGPTHQAQGDA</sequence>
<dbReference type="EMBL" id="JFYZ01000037">
    <property type="protein sequence ID" value="EZP75598.1"/>
    <property type="molecule type" value="Genomic_DNA"/>
</dbReference>
<evidence type="ECO:0000313" key="2">
    <source>
        <dbReference type="EMBL" id="EZP75598.1"/>
    </source>
</evidence>
<dbReference type="RefSeq" id="WP_008831696.1">
    <property type="nucleotide sequence ID" value="NZ_CP017076.1"/>
</dbReference>
<gene>
    <name evidence="1" type="ORF">BES08_23550</name>
    <name evidence="2" type="ORF">BV97_04585</name>
</gene>
<proteinExistence type="predicted"/>
<geneLocation type="plasmid" evidence="1 4">
    <name>pSA1</name>
</geneLocation>
<dbReference type="OrthoDB" id="9809850at2"/>
<evidence type="ECO:0000313" key="4">
    <source>
        <dbReference type="Proteomes" id="UP000094626"/>
    </source>
</evidence>